<sequence length="70" mass="8371">MGIDICHKHDRKVHRKEPKTDDIYLRYLVKLYKFLARRTNAKFNQIVFKRLIMSRAPTSHLSLCQDCHAT</sequence>
<evidence type="ECO:0000256" key="2">
    <source>
        <dbReference type="ARBA" id="ARBA00023274"/>
    </source>
</evidence>
<dbReference type="Pfam" id="PF17135">
    <property type="entry name" value="Ribosomal_L18"/>
    <property type="match status" value="1"/>
</dbReference>
<dbReference type="InterPro" id="IPR021131">
    <property type="entry name" value="Ribosomal_uL15/eL18"/>
</dbReference>
<dbReference type="EnsemblMetazoa" id="HelroT90362">
    <property type="protein sequence ID" value="HelroP90362"/>
    <property type="gene ID" value="HelroG90362"/>
</dbReference>
<dbReference type="PANTHER" id="PTHR10934">
    <property type="entry name" value="60S RIBOSOMAL PROTEIN L18"/>
    <property type="match status" value="1"/>
</dbReference>
<evidence type="ECO:0000259" key="3">
    <source>
        <dbReference type="Pfam" id="PF17135"/>
    </source>
</evidence>
<dbReference type="STRING" id="6412.T1G7P8"/>
<dbReference type="eggNOG" id="KOG1714">
    <property type="taxonomic scope" value="Eukaryota"/>
</dbReference>
<keyword evidence="1" id="KW-0689">Ribosomal protein</keyword>
<dbReference type="EMBL" id="AMQM01008003">
    <property type="status" value="NOT_ANNOTATED_CDS"/>
    <property type="molecule type" value="Genomic_DNA"/>
</dbReference>
<dbReference type="GeneID" id="20217095"/>
<dbReference type="RefSeq" id="XP_009030684.1">
    <property type="nucleotide sequence ID" value="XM_009032436.1"/>
</dbReference>
<evidence type="ECO:0000313" key="6">
    <source>
        <dbReference type="Proteomes" id="UP000015101"/>
    </source>
</evidence>
<evidence type="ECO:0000313" key="4">
    <source>
        <dbReference type="EMBL" id="ESN91194.1"/>
    </source>
</evidence>
<organism evidence="5 6">
    <name type="scientific">Helobdella robusta</name>
    <name type="common">Californian leech</name>
    <dbReference type="NCBI Taxonomy" id="6412"/>
    <lineage>
        <taxon>Eukaryota</taxon>
        <taxon>Metazoa</taxon>
        <taxon>Spiralia</taxon>
        <taxon>Lophotrochozoa</taxon>
        <taxon>Annelida</taxon>
        <taxon>Clitellata</taxon>
        <taxon>Hirudinea</taxon>
        <taxon>Rhynchobdellida</taxon>
        <taxon>Glossiphoniidae</taxon>
        <taxon>Helobdella</taxon>
    </lineage>
</organism>
<feature type="domain" description="Large ribosomal subunit protein uL15/eL18" evidence="3">
    <location>
        <begin position="2"/>
        <end position="64"/>
    </location>
</feature>
<dbReference type="OrthoDB" id="6353017at2759"/>
<dbReference type="EMBL" id="KB097710">
    <property type="protein sequence ID" value="ESN91194.1"/>
    <property type="molecule type" value="Genomic_DNA"/>
</dbReference>
<evidence type="ECO:0000313" key="5">
    <source>
        <dbReference type="EnsemblMetazoa" id="HelroP90362"/>
    </source>
</evidence>
<accession>T1G7P8</accession>
<protein>
    <recommendedName>
        <fullName evidence="3">Large ribosomal subunit protein uL15/eL18 domain-containing protein</fullName>
    </recommendedName>
</protein>
<proteinExistence type="predicted"/>
<name>T1G7P8_HELRO</name>
<reference evidence="4 6" key="2">
    <citation type="journal article" date="2013" name="Nature">
        <title>Insights into bilaterian evolution from three spiralian genomes.</title>
        <authorList>
            <person name="Simakov O."/>
            <person name="Marletaz F."/>
            <person name="Cho S.J."/>
            <person name="Edsinger-Gonzales E."/>
            <person name="Havlak P."/>
            <person name="Hellsten U."/>
            <person name="Kuo D.H."/>
            <person name="Larsson T."/>
            <person name="Lv J."/>
            <person name="Arendt D."/>
            <person name="Savage R."/>
            <person name="Osoegawa K."/>
            <person name="de Jong P."/>
            <person name="Grimwood J."/>
            <person name="Chapman J.A."/>
            <person name="Shapiro H."/>
            <person name="Aerts A."/>
            <person name="Otillar R.P."/>
            <person name="Terry A.Y."/>
            <person name="Boore J.L."/>
            <person name="Grigoriev I.V."/>
            <person name="Lindberg D.R."/>
            <person name="Seaver E.C."/>
            <person name="Weisblat D.A."/>
            <person name="Putnam N.H."/>
            <person name="Rokhsar D.S."/>
        </authorList>
    </citation>
    <scope>NUCLEOTIDE SEQUENCE</scope>
</reference>
<keyword evidence="2" id="KW-0687">Ribonucleoprotein</keyword>
<dbReference type="GO" id="GO:0022625">
    <property type="term" value="C:cytosolic large ribosomal subunit"/>
    <property type="evidence" value="ECO:0000318"/>
    <property type="project" value="GO_Central"/>
</dbReference>
<gene>
    <name evidence="5" type="primary">20217095</name>
    <name evidence="4" type="ORF">HELRODRAFT_90362</name>
</gene>
<dbReference type="Proteomes" id="UP000015101">
    <property type="component" value="Unassembled WGS sequence"/>
</dbReference>
<keyword evidence="6" id="KW-1185">Reference proteome</keyword>
<dbReference type="GO" id="GO:0003735">
    <property type="term" value="F:structural constituent of ribosome"/>
    <property type="evidence" value="ECO:0000318"/>
    <property type="project" value="GO_Central"/>
</dbReference>
<dbReference type="GO" id="GO:0006412">
    <property type="term" value="P:translation"/>
    <property type="evidence" value="ECO:0007669"/>
    <property type="project" value="InterPro"/>
</dbReference>
<dbReference type="GO" id="GO:0003723">
    <property type="term" value="F:RNA binding"/>
    <property type="evidence" value="ECO:0000318"/>
    <property type="project" value="GO_Central"/>
</dbReference>
<dbReference type="InParanoid" id="T1G7P8"/>
<dbReference type="OMA" id="RRMAPKS"/>
<evidence type="ECO:0000256" key="1">
    <source>
        <dbReference type="ARBA" id="ARBA00022980"/>
    </source>
</evidence>
<dbReference type="CTD" id="20217095"/>
<dbReference type="KEGG" id="hro:HELRODRAFT_90362"/>
<dbReference type="AlphaFoldDB" id="T1G7P8"/>
<dbReference type="InterPro" id="IPR000039">
    <property type="entry name" value="Ribosomal_eL18"/>
</dbReference>
<dbReference type="HOGENOM" id="CLU_2760606_0_0_1"/>
<dbReference type="PANTHER" id="PTHR10934:SF2">
    <property type="entry name" value="LARGE RIBOSOMAL SUBUNIT PROTEIN EL18"/>
    <property type="match status" value="1"/>
</dbReference>
<dbReference type="Gene3D" id="3.100.10.10">
    <property type="match status" value="1"/>
</dbReference>
<reference evidence="5" key="3">
    <citation type="submission" date="2015-06" db="UniProtKB">
        <authorList>
            <consortium name="EnsemblMetazoa"/>
        </authorList>
    </citation>
    <scope>IDENTIFICATION</scope>
</reference>
<reference evidence="6" key="1">
    <citation type="submission" date="2012-12" db="EMBL/GenBank/DDBJ databases">
        <authorList>
            <person name="Hellsten U."/>
            <person name="Grimwood J."/>
            <person name="Chapman J.A."/>
            <person name="Shapiro H."/>
            <person name="Aerts A."/>
            <person name="Otillar R.P."/>
            <person name="Terry A.Y."/>
            <person name="Boore J.L."/>
            <person name="Simakov O."/>
            <person name="Marletaz F."/>
            <person name="Cho S.-J."/>
            <person name="Edsinger-Gonzales E."/>
            <person name="Havlak P."/>
            <person name="Kuo D.-H."/>
            <person name="Larsson T."/>
            <person name="Lv J."/>
            <person name="Arendt D."/>
            <person name="Savage R."/>
            <person name="Osoegawa K."/>
            <person name="de Jong P."/>
            <person name="Lindberg D.R."/>
            <person name="Seaver E.C."/>
            <person name="Weisblat D.A."/>
            <person name="Putnam N.H."/>
            <person name="Grigoriev I.V."/>
            <person name="Rokhsar D.S."/>
        </authorList>
    </citation>
    <scope>NUCLEOTIDE SEQUENCE</scope>
</reference>